<dbReference type="InterPro" id="IPR015947">
    <property type="entry name" value="PUA-like_sf"/>
</dbReference>
<evidence type="ECO:0000256" key="3">
    <source>
        <dbReference type="ARBA" id="ARBA00022650"/>
    </source>
</evidence>
<feature type="domain" description="PUA" evidence="9">
    <location>
        <begin position="274"/>
        <end position="354"/>
    </location>
</feature>
<dbReference type="InterPro" id="IPR001057">
    <property type="entry name" value="Glu/AcGlu_kinase"/>
</dbReference>
<dbReference type="PRINTS" id="PR00474">
    <property type="entry name" value="GLU5KINASE"/>
</dbReference>
<keyword evidence="3 8" id="KW-0641">Proline biosynthesis</keyword>
<dbReference type="Gene3D" id="3.40.1160.10">
    <property type="entry name" value="Acetylglutamate kinase-like"/>
    <property type="match status" value="1"/>
</dbReference>
<dbReference type="EC" id="2.7.2.11" evidence="8"/>
<dbReference type="Proteomes" id="UP000184295">
    <property type="component" value="Unassembled WGS sequence"/>
</dbReference>
<keyword evidence="2 8" id="KW-0028">Amino-acid biosynthesis</keyword>
<reference evidence="11" key="1">
    <citation type="submission" date="2016-11" db="EMBL/GenBank/DDBJ databases">
        <authorList>
            <person name="Varghese N."/>
            <person name="Submissions S."/>
        </authorList>
    </citation>
    <scope>NUCLEOTIDE SEQUENCE [LARGE SCALE GENOMIC DNA]</scope>
    <source>
        <strain evidence="11">DSM 19514</strain>
    </source>
</reference>
<keyword evidence="4 8" id="KW-0808">Transferase</keyword>
<dbReference type="SMART" id="SM00359">
    <property type="entry name" value="PUA"/>
    <property type="match status" value="1"/>
</dbReference>
<dbReference type="InterPro" id="IPR011529">
    <property type="entry name" value="Glu_5kinase"/>
</dbReference>
<evidence type="ECO:0000256" key="1">
    <source>
        <dbReference type="ARBA" id="ARBA00022490"/>
    </source>
</evidence>
<sequence>MRVVIKVGSSSVTDSKGVIDQGTLLELIKQMAALMSKGHEVVLVSSGAISAGLKSLGFRERPSDQVTLRAAAAVGQGQLIATYREILAKYQVEAAQLLMIPGDFADRSQYLHARETLSKLLELGVLPVINENDALSNEQLRYGDNDKVAALVANLIAADHLVLLTDQSGLYSADPRHYEEASLIEEVEEVNAELLEIAGAAGTERGSGGMASKLLAAKMASWSGVMSTIASAKEPEVVLRVVEGEEFLGTKVLARPRRLSARKLWIAFACPTSGEILVDKGAKEALMVNGGSLLPAGVVAVKGTFESGSAVSVTTEDGDCFAKGIVQMPSEDVLALRGVRSKDLTGRPYLEVIHRDDLVLLL</sequence>
<dbReference type="InterPro" id="IPR002478">
    <property type="entry name" value="PUA"/>
</dbReference>
<protein>
    <recommendedName>
        <fullName evidence="8">Glutamate 5-kinase</fullName>
        <ecNumber evidence="8">2.7.2.11</ecNumber>
    </recommendedName>
    <alternativeName>
        <fullName evidence="8">Gamma-glutamyl kinase</fullName>
        <shortName evidence="8">GK</shortName>
    </alternativeName>
</protein>
<dbReference type="SUPFAM" id="SSF53633">
    <property type="entry name" value="Carbamate kinase-like"/>
    <property type="match status" value="1"/>
</dbReference>
<dbReference type="CDD" id="cd04242">
    <property type="entry name" value="AAK_G5K_ProB"/>
    <property type="match status" value="1"/>
</dbReference>
<comment type="catalytic activity">
    <reaction evidence="8">
        <text>L-glutamate + ATP = L-glutamyl 5-phosphate + ADP</text>
        <dbReference type="Rhea" id="RHEA:14877"/>
        <dbReference type="ChEBI" id="CHEBI:29985"/>
        <dbReference type="ChEBI" id="CHEBI:30616"/>
        <dbReference type="ChEBI" id="CHEBI:58274"/>
        <dbReference type="ChEBI" id="CHEBI:456216"/>
        <dbReference type="EC" id="2.7.2.11"/>
    </reaction>
</comment>
<dbReference type="STRING" id="1121881.SAMN02745225_01543"/>
<accession>A0A1M4W4S9</accession>
<feature type="binding site" evidence="8">
    <location>
        <position position="133"/>
    </location>
    <ligand>
        <name>substrate</name>
    </ligand>
</feature>
<dbReference type="SUPFAM" id="SSF88697">
    <property type="entry name" value="PUA domain-like"/>
    <property type="match status" value="1"/>
</dbReference>
<dbReference type="NCBIfam" id="TIGR01027">
    <property type="entry name" value="proB"/>
    <property type="match status" value="1"/>
</dbReference>
<dbReference type="OrthoDB" id="9804434at2"/>
<dbReference type="InterPro" id="IPR005715">
    <property type="entry name" value="Glu_5kinase/COase_Synthase"/>
</dbReference>
<dbReference type="AlphaFoldDB" id="A0A1M4W4S9"/>
<organism evidence="10 11">
    <name type="scientific">Ferrithrix thermotolerans DSM 19514</name>
    <dbReference type="NCBI Taxonomy" id="1121881"/>
    <lineage>
        <taxon>Bacteria</taxon>
        <taxon>Bacillati</taxon>
        <taxon>Actinomycetota</taxon>
        <taxon>Acidimicrobiia</taxon>
        <taxon>Acidimicrobiales</taxon>
        <taxon>Acidimicrobiaceae</taxon>
        <taxon>Ferrithrix</taxon>
    </lineage>
</organism>
<dbReference type="PIRSF" id="PIRSF000729">
    <property type="entry name" value="GK"/>
    <property type="match status" value="1"/>
</dbReference>
<dbReference type="GO" id="GO:0005524">
    <property type="term" value="F:ATP binding"/>
    <property type="evidence" value="ECO:0007669"/>
    <property type="project" value="UniProtKB-KW"/>
</dbReference>
<dbReference type="RefSeq" id="WP_072790907.1">
    <property type="nucleotide sequence ID" value="NZ_FQUL01000022.1"/>
</dbReference>
<feature type="binding site" evidence="8">
    <location>
        <begin position="165"/>
        <end position="166"/>
    </location>
    <ligand>
        <name>ATP</name>
        <dbReference type="ChEBI" id="CHEBI:30616"/>
    </ligand>
</feature>
<dbReference type="HAMAP" id="MF_00456">
    <property type="entry name" value="ProB"/>
    <property type="match status" value="1"/>
</dbReference>
<dbReference type="GO" id="GO:0004349">
    <property type="term" value="F:glutamate 5-kinase activity"/>
    <property type="evidence" value="ECO:0007669"/>
    <property type="project" value="UniProtKB-UniRule"/>
</dbReference>
<dbReference type="GO" id="GO:0005829">
    <property type="term" value="C:cytosol"/>
    <property type="evidence" value="ECO:0007669"/>
    <property type="project" value="TreeGrafter"/>
</dbReference>
<comment type="function">
    <text evidence="8">Catalyzes the transfer of a phosphate group to glutamate to form L-glutamate 5-phosphate.</text>
</comment>
<evidence type="ECO:0000256" key="6">
    <source>
        <dbReference type="ARBA" id="ARBA00022777"/>
    </source>
</evidence>
<dbReference type="FunFam" id="3.40.1160.10:FF:000018">
    <property type="entry name" value="Glutamate 5-kinase"/>
    <property type="match status" value="1"/>
</dbReference>
<dbReference type="InterPro" id="IPR041739">
    <property type="entry name" value="G5K_ProB"/>
</dbReference>
<comment type="pathway">
    <text evidence="8">Amino-acid biosynthesis; L-proline biosynthesis; L-glutamate 5-semialdehyde from L-glutamate: step 1/2.</text>
</comment>
<dbReference type="Pfam" id="PF00696">
    <property type="entry name" value="AA_kinase"/>
    <property type="match status" value="1"/>
</dbReference>
<dbReference type="GO" id="GO:0003723">
    <property type="term" value="F:RNA binding"/>
    <property type="evidence" value="ECO:0007669"/>
    <property type="project" value="InterPro"/>
</dbReference>
<proteinExistence type="inferred from homology"/>
<dbReference type="InterPro" id="IPR001048">
    <property type="entry name" value="Asp/Glu/Uridylate_kinase"/>
</dbReference>
<evidence type="ECO:0000256" key="7">
    <source>
        <dbReference type="ARBA" id="ARBA00022840"/>
    </source>
</evidence>
<evidence type="ECO:0000256" key="4">
    <source>
        <dbReference type="ARBA" id="ARBA00022679"/>
    </source>
</evidence>
<keyword evidence="1 8" id="KW-0963">Cytoplasm</keyword>
<keyword evidence="11" id="KW-1185">Reference proteome</keyword>
<dbReference type="UniPathway" id="UPA00098">
    <property type="reaction ID" value="UER00359"/>
</dbReference>
<dbReference type="EMBL" id="FQUL01000022">
    <property type="protein sequence ID" value="SHE76261.1"/>
    <property type="molecule type" value="Genomic_DNA"/>
</dbReference>
<feature type="binding site" evidence="8">
    <location>
        <position position="46"/>
    </location>
    <ligand>
        <name>substrate</name>
    </ligand>
</feature>
<dbReference type="CDD" id="cd21157">
    <property type="entry name" value="PUA_G5K"/>
    <property type="match status" value="1"/>
</dbReference>
<dbReference type="InterPro" id="IPR019797">
    <property type="entry name" value="Glutamate_5-kinase_CS"/>
</dbReference>
<evidence type="ECO:0000256" key="5">
    <source>
        <dbReference type="ARBA" id="ARBA00022741"/>
    </source>
</evidence>
<dbReference type="InterPro" id="IPR036393">
    <property type="entry name" value="AceGlu_kinase-like_sf"/>
</dbReference>
<evidence type="ECO:0000256" key="8">
    <source>
        <dbReference type="HAMAP-Rule" id="MF_00456"/>
    </source>
</evidence>
<evidence type="ECO:0000256" key="2">
    <source>
        <dbReference type="ARBA" id="ARBA00022605"/>
    </source>
</evidence>
<keyword evidence="6 8" id="KW-0418">Kinase</keyword>
<dbReference type="Gene3D" id="2.30.130.10">
    <property type="entry name" value="PUA domain"/>
    <property type="match status" value="1"/>
</dbReference>
<comment type="subcellular location">
    <subcellularLocation>
        <location evidence="8">Cytoplasm</location>
    </subcellularLocation>
</comment>
<gene>
    <name evidence="8" type="primary">proB</name>
    <name evidence="10" type="ORF">SAMN02745225_01543</name>
</gene>
<comment type="similarity">
    <text evidence="8">Belongs to the glutamate 5-kinase family.</text>
</comment>
<keyword evidence="5 8" id="KW-0547">Nucleotide-binding</keyword>
<dbReference type="GO" id="GO:0055129">
    <property type="term" value="P:L-proline biosynthetic process"/>
    <property type="evidence" value="ECO:0007669"/>
    <property type="project" value="UniProtKB-UniRule"/>
</dbReference>
<evidence type="ECO:0000313" key="10">
    <source>
        <dbReference type="EMBL" id="SHE76261.1"/>
    </source>
</evidence>
<dbReference type="PROSITE" id="PS50890">
    <property type="entry name" value="PUA"/>
    <property type="match status" value="1"/>
</dbReference>
<evidence type="ECO:0000313" key="11">
    <source>
        <dbReference type="Proteomes" id="UP000184295"/>
    </source>
</evidence>
<keyword evidence="7 8" id="KW-0067">ATP-binding</keyword>
<dbReference type="PANTHER" id="PTHR43654">
    <property type="entry name" value="GLUTAMATE 5-KINASE"/>
    <property type="match status" value="1"/>
</dbReference>
<dbReference type="InterPro" id="IPR036974">
    <property type="entry name" value="PUA_sf"/>
</dbReference>
<dbReference type="Pfam" id="PF01472">
    <property type="entry name" value="PUA"/>
    <property type="match status" value="1"/>
</dbReference>
<feature type="binding site" evidence="8">
    <location>
        <position position="6"/>
    </location>
    <ligand>
        <name>ATP</name>
        <dbReference type="ChEBI" id="CHEBI:30616"/>
    </ligand>
</feature>
<evidence type="ECO:0000259" key="9">
    <source>
        <dbReference type="SMART" id="SM00359"/>
    </source>
</evidence>
<feature type="binding site" evidence="8">
    <location>
        <position position="145"/>
    </location>
    <ligand>
        <name>substrate</name>
    </ligand>
</feature>
<feature type="binding site" evidence="8">
    <location>
        <begin position="207"/>
        <end position="213"/>
    </location>
    <ligand>
        <name>ATP</name>
        <dbReference type="ChEBI" id="CHEBI:30616"/>
    </ligand>
</feature>
<dbReference type="PROSITE" id="PS00902">
    <property type="entry name" value="GLUTAMATE_5_KINASE"/>
    <property type="match status" value="1"/>
</dbReference>
<dbReference type="PANTHER" id="PTHR43654:SF1">
    <property type="entry name" value="ISOPENTENYL PHOSPHATE KINASE"/>
    <property type="match status" value="1"/>
</dbReference>
<name>A0A1M4W4S9_9ACTN</name>